<sequence length="139" mass="13099">AAGAPRPARGAAEALPAMLPAIEALLRRVPPAGPPHAAAVGLLAAALPAYISQSGAGAPDAAGRAAAAGAMVTLRKFAARCCGLGGADSEAVAEVASHVVDLLAGVLDAAAAAAESGDDGGNASDLITFAAAQLVSAAL</sequence>
<dbReference type="RefSeq" id="XP_013890723.1">
    <property type="nucleotide sequence ID" value="XM_014035269.1"/>
</dbReference>
<protein>
    <submittedName>
        <fullName evidence="1">Uncharacterized protein</fullName>
    </submittedName>
</protein>
<proteinExistence type="predicted"/>
<accession>A0A0D2K6B8</accession>
<feature type="non-terminal residue" evidence="1">
    <location>
        <position position="139"/>
    </location>
</feature>
<gene>
    <name evidence="1" type="ORF">MNEG_16261</name>
</gene>
<dbReference type="KEGG" id="mng:MNEG_16261"/>
<organism evidence="1 2">
    <name type="scientific">Monoraphidium neglectum</name>
    <dbReference type="NCBI Taxonomy" id="145388"/>
    <lineage>
        <taxon>Eukaryota</taxon>
        <taxon>Viridiplantae</taxon>
        <taxon>Chlorophyta</taxon>
        <taxon>core chlorophytes</taxon>
        <taxon>Chlorophyceae</taxon>
        <taxon>CS clade</taxon>
        <taxon>Sphaeropleales</taxon>
        <taxon>Selenastraceae</taxon>
        <taxon>Monoraphidium</taxon>
    </lineage>
</organism>
<dbReference type="GeneID" id="25734003"/>
<dbReference type="AlphaFoldDB" id="A0A0D2K6B8"/>
<name>A0A0D2K6B8_9CHLO</name>
<evidence type="ECO:0000313" key="2">
    <source>
        <dbReference type="Proteomes" id="UP000054498"/>
    </source>
</evidence>
<feature type="non-terminal residue" evidence="1">
    <location>
        <position position="1"/>
    </location>
</feature>
<reference evidence="1 2" key="1">
    <citation type="journal article" date="2013" name="BMC Genomics">
        <title>Reconstruction of the lipid metabolism for the microalga Monoraphidium neglectum from its genome sequence reveals characteristics suitable for biofuel production.</title>
        <authorList>
            <person name="Bogen C."/>
            <person name="Al-Dilaimi A."/>
            <person name="Albersmeier A."/>
            <person name="Wichmann J."/>
            <person name="Grundmann M."/>
            <person name="Rupp O."/>
            <person name="Lauersen K.J."/>
            <person name="Blifernez-Klassen O."/>
            <person name="Kalinowski J."/>
            <person name="Goesmann A."/>
            <person name="Mussgnug J.H."/>
            <person name="Kruse O."/>
        </authorList>
    </citation>
    <scope>NUCLEOTIDE SEQUENCE [LARGE SCALE GENOMIC DNA]</scope>
    <source>
        <strain evidence="1 2">SAG 48.87</strain>
    </source>
</reference>
<dbReference type="Proteomes" id="UP000054498">
    <property type="component" value="Unassembled WGS sequence"/>
</dbReference>
<evidence type="ECO:0000313" key="1">
    <source>
        <dbReference type="EMBL" id="KIY91703.1"/>
    </source>
</evidence>
<dbReference type="EMBL" id="KK106384">
    <property type="protein sequence ID" value="KIY91703.1"/>
    <property type="molecule type" value="Genomic_DNA"/>
</dbReference>
<keyword evidence="2" id="KW-1185">Reference proteome</keyword>